<dbReference type="OrthoDB" id="9771846at2"/>
<dbReference type="SUPFAM" id="SSF53448">
    <property type="entry name" value="Nucleotide-diphospho-sugar transferases"/>
    <property type="match status" value="1"/>
</dbReference>
<accession>A0A1H2HWJ4</accession>
<evidence type="ECO:0008006" key="3">
    <source>
        <dbReference type="Google" id="ProtNLM"/>
    </source>
</evidence>
<dbReference type="Gene3D" id="3.90.550.10">
    <property type="entry name" value="Spore Coat Polysaccharide Biosynthesis Protein SpsA, Chain A"/>
    <property type="match status" value="1"/>
</dbReference>
<dbReference type="Pfam" id="PF13641">
    <property type="entry name" value="Glyco_tranf_2_3"/>
    <property type="match status" value="1"/>
</dbReference>
<evidence type="ECO:0000313" key="1">
    <source>
        <dbReference type="EMBL" id="SDU35898.1"/>
    </source>
</evidence>
<dbReference type="EMBL" id="LT629787">
    <property type="protein sequence ID" value="SDU35898.1"/>
    <property type="molecule type" value="Genomic_DNA"/>
</dbReference>
<dbReference type="AlphaFoldDB" id="A0A1H2HWJ4"/>
<reference evidence="2" key="1">
    <citation type="submission" date="2016-10" db="EMBL/GenBank/DDBJ databases">
        <authorList>
            <person name="Varghese N."/>
            <person name="Submissions S."/>
        </authorList>
    </citation>
    <scope>NUCLEOTIDE SEQUENCE [LARGE SCALE GENOMIC DNA]</scope>
    <source>
        <strain evidence="2">CECT 8338</strain>
    </source>
</reference>
<protein>
    <recommendedName>
        <fullName evidence="3">Glycosyltransferase 2-like domain-containing protein</fullName>
    </recommendedName>
</protein>
<gene>
    <name evidence="1" type="ORF">SAMN05216210_3346</name>
</gene>
<proteinExistence type="predicted"/>
<name>A0A1H2HWJ4_9GAMM</name>
<dbReference type="PANTHER" id="PTHR43179">
    <property type="entry name" value="RHAMNOSYLTRANSFERASE WBBL"/>
    <property type="match status" value="1"/>
</dbReference>
<dbReference type="RefSeq" id="WP_092389125.1">
    <property type="nucleotide sequence ID" value="NZ_LT629787.1"/>
</dbReference>
<keyword evidence="2" id="KW-1185">Reference proteome</keyword>
<sequence length="301" mass="33211">MMSSGHPERLHVAILVHCWQPQQLFAVVDSLAVALLPLHADGMQLRISVLDNGDSGQPERLLPVVQRGKMRLPAADWQLQGGLPNKGYGAGHNIALRASSAWQADWHLVLNPDVLLEPDALQQGLSWLRQESACGLVSPRCQGWARGETQYLARTAPSPLTLLLRNLPSGLQARSGISRALQRHCYADQPLDQPVYDVETQSGCFMLGPLAAFDSVQGFAEAFFMYFEDLDLSLRLRRAGWRIDRVPGVRITHGGGAAGHKGVTHARYFIISALRFFARHPLVALGRRPTRSAGRKRGNRL</sequence>
<organism evidence="1 2">
    <name type="scientific">Halopseudomonas salegens</name>
    <dbReference type="NCBI Taxonomy" id="1434072"/>
    <lineage>
        <taxon>Bacteria</taxon>
        <taxon>Pseudomonadati</taxon>
        <taxon>Pseudomonadota</taxon>
        <taxon>Gammaproteobacteria</taxon>
        <taxon>Pseudomonadales</taxon>
        <taxon>Pseudomonadaceae</taxon>
        <taxon>Halopseudomonas</taxon>
    </lineage>
</organism>
<dbReference type="PANTHER" id="PTHR43179:SF10">
    <property type="entry name" value="GLYCOSYL TRANSFERASE"/>
    <property type="match status" value="1"/>
</dbReference>
<dbReference type="STRING" id="1434072.SAMN05216210_3346"/>
<dbReference type="Proteomes" id="UP000243924">
    <property type="component" value="Chromosome I"/>
</dbReference>
<evidence type="ECO:0000313" key="2">
    <source>
        <dbReference type="Proteomes" id="UP000243924"/>
    </source>
</evidence>
<dbReference type="InterPro" id="IPR029044">
    <property type="entry name" value="Nucleotide-diphossugar_trans"/>
</dbReference>